<dbReference type="InterPro" id="IPR013780">
    <property type="entry name" value="Glyco_hydro_b"/>
</dbReference>
<dbReference type="InterPro" id="IPR017853">
    <property type="entry name" value="GH"/>
</dbReference>
<dbReference type="Gene3D" id="3.20.20.80">
    <property type="entry name" value="Glycosidases"/>
    <property type="match status" value="1"/>
</dbReference>
<dbReference type="GO" id="GO:0004553">
    <property type="term" value="F:hydrolase activity, hydrolyzing O-glycosyl compounds"/>
    <property type="evidence" value="ECO:0007669"/>
    <property type="project" value="InterPro"/>
</dbReference>
<dbReference type="EMBL" id="KN832983">
    <property type="protein sequence ID" value="KIM85929.1"/>
    <property type="molecule type" value="Genomic_DNA"/>
</dbReference>
<dbReference type="OrthoDB" id="10070917at2759"/>
<feature type="domain" description="Glycoside hydrolase family 31 TIM barrel" evidence="3">
    <location>
        <begin position="238"/>
        <end position="597"/>
    </location>
</feature>
<dbReference type="AlphaFoldDB" id="A0A0C3G229"/>
<evidence type="ECO:0000259" key="3">
    <source>
        <dbReference type="Pfam" id="PF01055"/>
    </source>
</evidence>
<dbReference type="InterPro" id="IPR048395">
    <property type="entry name" value="Glyco_hydro_31_C"/>
</dbReference>
<feature type="domain" description="Glycoside hydrolase family 31 N-terminal" evidence="4">
    <location>
        <begin position="92"/>
        <end position="194"/>
    </location>
</feature>
<dbReference type="InParanoid" id="A0A0C3G229"/>
<accession>A0A0C3G229</accession>
<reference evidence="6 7" key="1">
    <citation type="submission" date="2014-04" db="EMBL/GenBank/DDBJ databases">
        <authorList>
            <consortium name="DOE Joint Genome Institute"/>
            <person name="Kuo A."/>
            <person name="Tarkka M."/>
            <person name="Buscot F."/>
            <person name="Kohler A."/>
            <person name="Nagy L.G."/>
            <person name="Floudas D."/>
            <person name="Copeland A."/>
            <person name="Barry K.W."/>
            <person name="Cichocki N."/>
            <person name="Veneault-Fourrey C."/>
            <person name="LaButti K."/>
            <person name="Lindquist E.A."/>
            <person name="Lipzen A."/>
            <person name="Lundell T."/>
            <person name="Morin E."/>
            <person name="Murat C."/>
            <person name="Sun H."/>
            <person name="Tunlid A."/>
            <person name="Henrissat B."/>
            <person name="Grigoriev I.V."/>
            <person name="Hibbett D.S."/>
            <person name="Martin F."/>
            <person name="Nordberg H.P."/>
            <person name="Cantor M.N."/>
            <person name="Hua S.X."/>
        </authorList>
    </citation>
    <scope>NUCLEOTIDE SEQUENCE [LARGE SCALE GENOMIC DNA]</scope>
    <source>
        <strain evidence="6 7">F 1598</strain>
    </source>
</reference>
<name>A0A0C3G229_PILCF</name>
<proteinExistence type="inferred from homology"/>
<dbReference type="PANTHER" id="PTHR43863:SF2">
    <property type="entry name" value="MALTASE-GLUCOAMYLASE"/>
    <property type="match status" value="1"/>
</dbReference>
<organism evidence="6 7">
    <name type="scientific">Piloderma croceum (strain F 1598)</name>
    <dbReference type="NCBI Taxonomy" id="765440"/>
    <lineage>
        <taxon>Eukaryota</taxon>
        <taxon>Fungi</taxon>
        <taxon>Dikarya</taxon>
        <taxon>Basidiomycota</taxon>
        <taxon>Agaricomycotina</taxon>
        <taxon>Agaricomycetes</taxon>
        <taxon>Agaricomycetidae</taxon>
        <taxon>Atheliales</taxon>
        <taxon>Atheliaceae</taxon>
        <taxon>Piloderma</taxon>
    </lineage>
</organism>
<evidence type="ECO:0000259" key="5">
    <source>
        <dbReference type="Pfam" id="PF21365"/>
    </source>
</evidence>
<keyword evidence="2 6" id="KW-0378">Hydrolase</keyword>
<reference evidence="7" key="2">
    <citation type="submission" date="2015-01" db="EMBL/GenBank/DDBJ databases">
        <title>Evolutionary Origins and Diversification of the Mycorrhizal Mutualists.</title>
        <authorList>
            <consortium name="DOE Joint Genome Institute"/>
            <consortium name="Mycorrhizal Genomics Consortium"/>
            <person name="Kohler A."/>
            <person name="Kuo A."/>
            <person name="Nagy L.G."/>
            <person name="Floudas D."/>
            <person name="Copeland A."/>
            <person name="Barry K.W."/>
            <person name="Cichocki N."/>
            <person name="Veneault-Fourrey C."/>
            <person name="LaButti K."/>
            <person name="Lindquist E.A."/>
            <person name="Lipzen A."/>
            <person name="Lundell T."/>
            <person name="Morin E."/>
            <person name="Murat C."/>
            <person name="Riley R."/>
            <person name="Ohm R."/>
            <person name="Sun H."/>
            <person name="Tunlid A."/>
            <person name="Henrissat B."/>
            <person name="Grigoriev I.V."/>
            <person name="Hibbett D.S."/>
            <person name="Martin F."/>
        </authorList>
    </citation>
    <scope>NUCLEOTIDE SEQUENCE [LARGE SCALE GENOMIC DNA]</scope>
    <source>
        <strain evidence="7">F 1598</strain>
    </source>
</reference>
<dbReference type="HOGENOM" id="CLU_000631_7_3_1"/>
<dbReference type="InterPro" id="IPR051816">
    <property type="entry name" value="Glycosyl_Hydrolase_31"/>
</dbReference>
<evidence type="ECO:0000256" key="1">
    <source>
        <dbReference type="ARBA" id="ARBA00007806"/>
    </source>
</evidence>
<evidence type="ECO:0000313" key="7">
    <source>
        <dbReference type="Proteomes" id="UP000054166"/>
    </source>
</evidence>
<dbReference type="GO" id="GO:0005975">
    <property type="term" value="P:carbohydrate metabolic process"/>
    <property type="evidence" value="ECO:0007669"/>
    <property type="project" value="InterPro"/>
</dbReference>
<dbReference type="Gene3D" id="2.60.40.1760">
    <property type="entry name" value="glycosyl hydrolase (family 31)"/>
    <property type="match status" value="1"/>
</dbReference>
<protein>
    <submittedName>
        <fullName evidence="6">Glycoside hydrolase family 31 protein</fullName>
    </submittedName>
</protein>
<dbReference type="Pfam" id="PF13802">
    <property type="entry name" value="Gal_mutarotas_2"/>
    <property type="match status" value="1"/>
</dbReference>
<dbReference type="Pfam" id="PF21365">
    <property type="entry name" value="Glyco_hydro_31_3rd"/>
    <property type="match status" value="1"/>
</dbReference>
<dbReference type="SUPFAM" id="SSF74650">
    <property type="entry name" value="Galactose mutarotase-like"/>
    <property type="match status" value="1"/>
</dbReference>
<evidence type="ECO:0000256" key="2">
    <source>
        <dbReference type="RuleBase" id="RU361185"/>
    </source>
</evidence>
<dbReference type="SUPFAM" id="SSF51445">
    <property type="entry name" value="(Trans)glycosidases"/>
    <property type="match status" value="1"/>
</dbReference>
<sequence length="722" mass="81583">MPNSTGIHIQHGFEQVLVQPFGYDGFRVRTSAYRPPTGYETSFLYDPPLEGPENSKSRGLSFDTHLNGTQPGIIRNGNMLFKTSGLGGRNYGLSFYRIEANGTETLILNEYNPVKALNPRYLKWDGKTSTFAAEFSFDSTPDEMIFGTGQHQDHLLNQKGQTIDLLNFNSYIPVPVIMSNKGYAFVWNLPSEGRMEFSPLRTRFTSEATNVIDYYITAAEPGDYDTLQQRLTAATGRTPIPPNFVLGYIQSKLRYENRTELIAIAEKFNAHHIPVAMIVIDYLSWAYQGDWALQEDLWPDIPSMSEAVKNATGAELMASLWPSVEDASANYNLLISHGLLAGTRDGTGITDSFNGSYTRLIDSTNPEARKFLWQTLKKNYFSQGIHNFWIDQADGGTLGEAWENNGQSTLIESIPYSRPFTLYATGTQESAGKMYPWSHQMAIEEGLRNMTNMDPDDPQCQYVSLSRSTYIGGQRFCSLVWSGDTTSVWPTLQEQITTGLSQAATSIAWWTVDIGGFQVDSTVPWSGNIDRSEYRELFVRWFQWGTFLPFMRVHGSRACDFQNAYTCNNEPWSYGAANLAIIKSYIELRYQLKPYLTSIFKVLHESGRMIMRPLIVDFTHSDSNIPKWTRINDEGLAGNFTTQQYMFGPSLLVIPVTLPNVTTWKVYLPKTRGETGDTKPWTFWWSNETYAGGQVVEVPSPIEHIPLFHLGSRDDIMSGHVF</sequence>
<dbReference type="GO" id="GO:0030246">
    <property type="term" value="F:carbohydrate binding"/>
    <property type="evidence" value="ECO:0007669"/>
    <property type="project" value="InterPro"/>
</dbReference>
<dbReference type="CDD" id="cd14752">
    <property type="entry name" value="GH31_N"/>
    <property type="match status" value="1"/>
</dbReference>
<comment type="similarity">
    <text evidence="1 2">Belongs to the glycosyl hydrolase 31 family.</text>
</comment>
<dbReference type="STRING" id="765440.A0A0C3G229"/>
<dbReference type="InterPro" id="IPR000322">
    <property type="entry name" value="Glyco_hydro_31_TIM"/>
</dbReference>
<dbReference type="InterPro" id="IPR011013">
    <property type="entry name" value="Gal_mutarotase_sf_dom"/>
</dbReference>
<feature type="domain" description="Glycosyl hydrolase family 31 C-terminal" evidence="5">
    <location>
        <begin position="607"/>
        <end position="708"/>
    </location>
</feature>
<dbReference type="PANTHER" id="PTHR43863">
    <property type="entry name" value="HYDROLASE, PUTATIVE (AFU_ORTHOLOGUE AFUA_1G03140)-RELATED"/>
    <property type="match status" value="1"/>
</dbReference>
<evidence type="ECO:0000259" key="4">
    <source>
        <dbReference type="Pfam" id="PF13802"/>
    </source>
</evidence>
<keyword evidence="2" id="KW-0326">Glycosidase</keyword>
<evidence type="ECO:0000313" key="6">
    <source>
        <dbReference type="EMBL" id="KIM85929.1"/>
    </source>
</evidence>
<dbReference type="SUPFAM" id="SSF51011">
    <property type="entry name" value="Glycosyl hydrolase domain"/>
    <property type="match status" value="1"/>
</dbReference>
<dbReference type="Pfam" id="PF01055">
    <property type="entry name" value="Glyco_hydro_31_2nd"/>
    <property type="match status" value="1"/>
</dbReference>
<keyword evidence="7" id="KW-1185">Reference proteome</keyword>
<gene>
    <name evidence="6" type="ORF">PILCRDRAFT_816496</name>
</gene>
<dbReference type="Gene3D" id="2.60.40.1180">
    <property type="entry name" value="Golgi alpha-mannosidase II"/>
    <property type="match status" value="1"/>
</dbReference>
<dbReference type="InterPro" id="IPR025887">
    <property type="entry name" value="Glyco_hydro_31_N_dom"/>
</dbReference>
<dbReference type="Proteomes" id="UP000054166">
    <property type="component" value="Unassembled WGS sequence"/>
</dbReference>